<sequence>MPILLPNALTARVIVLKGDQNNEIYTIIKVATGDKPLFGAEMRQMPSSTILILLPGGGEWR</sequence>
<name>A0A413H9P6_9BACE</name>
<evidence type="ECO:0000313" key="2">
    <source>
        <dbReference type="Proteomes" id="UP000286075"/>
    </source>
</evidence>
<dbReference type="EMBL" id="QSCF01000004">
    <property type="protein sequence ID" value="RGX80399.1"/>
    <property type="molecule type" value="Genomic_DNA"/>
</dbReference>
<dbReference type="Proteomes" id="UP000286075">
    <property type="component" value="Unassembled WGS sequence"/>
</dbReference>
<protein>
    <submittedName>
        <fullName evidence="1">Uncharacterized protein</fullName>
    </submittedName>
</protein>
<organism evidence="1 2">
    <name type="scientific">Bacteroides stercorirosoris</name>
    <dbReference type="NCBI Taxonomy" id="871324"/>
    <lineage>
        <taxon>Bacteria</taxon>
        <taxon>Pseudomonadati</taxon>
        <taxon>Bacteroidota</taxon>
        <taxon>Bacteroidia</taxon>
        <taxon>Bacteroidales</taxon>
        <taxon>Bacteroidaceae</taxon>
        <taxon>Bacteroides</taxon>
    </lineage>
</organism>
<gene>
    <name evidence="1" type="ORF">DXA68_03945</name>
</gene>
<proteinExistence type="predicted"/>
<dbReference type="AlphaFoldDB" id="A0A413H9P6"/>
<comment type="caution">
    <text evidence="1">The sequence shown here is derived from an EMBL/GenBank/DDBJ whole genome shotgun (WGS) entry which is preliminary data.</text>
</comment>
<evidence type="ECO:0000313" key="1">
    <source>
        <dbReference type="EMBL" id="RGX80399.1"/>
    </source>
</evidence>
<accession>A0A413H9P6</accession>
<reference evidence="1 2" key="1">
    <citation type="submission" date="2018-08" db="EMBL/GenBank/DDBJ databases">
        <title>A genome reference for cultivated species of the human gut microbiota.</title>
        <authorList>
            <person name="Zou Y."/>
            <person name="Xue W."/>
            <person name="Luo G."/>
        </authorList>
    </citation>
    <scope>NUCLEOTIDE SEQUENCE [LARGE SCALE GENOMIC DNA]</scope>
    <source>
        <strain evidence="1 2">OF03-9BH</strain>
    </source>
</reference>